<dbReference type="InterPro" id="IPR050447">
    <property type="entry name" value="Erg6_SMT_methyltransf"/>
</dbReference>
<feature type="region of interest" description="Disordered" evidence="1">
    <location>
        <begin position="1"/>
        <end position="24"/>
    </location>
</feature>
<protein>
    <recommendedName>
        <fullName evidence="2">Methyltransferase domain-containing protein</fullName>
    </recommendedName>
</protein>
<comment type="caution">
    <text evidence="3">The sequence shown here is derived from an EMBL/GenBank/DDBJ whole genome shotgun (WGS) entry which is preliminary data.</text>
</comment>
<dbReference type="SUPFAM" id="SSF53335">
    <property type="entry name" value="S-adenosyl-L-methionine-dependent methyltransferases"/>
    <property type="match status" value="1"/>
</dbReference>
<dbReference type="Proteomes" id="UP000229498">
    <property type="component" value="Unassembled WGS sequence"/>
</dbReference>
<evidence type="ECO:0000313" key="3">
    <source>
        <dbReference type="EMBL" id="PJK28090.1"/>
    </source>
</evidence>
<evidence type="ECO:0000259" key="2">
    <source>
        <dbReference type="Pfam" id="PF13649"/>
    </source>
</evidence>
<sequence length="302" mass="31875">MGAHQSPADQRPGTGPRDTGTGVVSGAEVDLYDRHPINAEQVLAAVAAAGGDPQRPGAADLRPHDQDHYGGVEAVLALAAAAGIADGQTIADICAGIGGPARLIAERWPGVRVVALDLNEGRCRDARWLNRLVGLDGRVSVVRADAQRVPLSASGIDVAISQEAMLHIPDKLAVMRSVLAALKPGGRFAFTDLVAAPALTESERQAIATGGMQMVNIQSTAQYRKMSVAAGFEVVQVDDLSADWVGILTERMEMYRSLRQATLDVHGGDAHDRYMAGYEVFVGLVRAGHLGGARIVLRRPLD</sequence>
<dbReference type="Pfam" id="PF13649">
    <property type="entry name" value="Methyltransf_25"/>
    <property type="match status" value="1"/>
</dbReference>
<proteinExistence type="predicted"/>
<feature type="domain" description="Methyltransferase" evidence="2">
    <location>
        <begin position="90"/>
        <end position="186"/>
    </location>
</feature>
<dbReference type="PANTHER" id="PTHR44068:SF11">
    <property type="entry name" value="GERANYL DIPHOSPHATE 2-C-METHYLTRANSFERASE"/>
    <property type="match status" value="1"/>
</dbReference>
<gene>
    <name evidence="3" type="ORF">CVT23_18820</name>
</gene>
<dbReference type="AlphaFoldDB" id="A0A2M9FXB1"/>
<accession>A0A2M9FXB1</accession>
<organism evidence="3 4">
    <name type="scientific">Minwuia thermotolerans</name>
    <dbReference type="NCBI Taxonomy" id="2056226"/>
    <lineage>
        <taxon>Bacteria</taxon>
        <taxon>Pseudomonadati</taxon>
        <taxon>Pseudomonadota</taxon>
        <taxon>Alphaproteobacteria</taxon>
        <taxon>Minwuiales</taxon>
        <taxon>Minwuiaceae</taxon>
        <taxon>Minwuia</taxon>
    </lineage>
</organism>
<evidence type="ECO:0000256" key="1">
    <source>
        <dbReference type="SAM" id="MobiDB-lite"/>
    </source>
</evidence>
<dbReference type="EMBL" id="PHIG01000048">
    <property type="protein sequence ID" value="PJK28090.1"/>
    <property type="molecule type" value="Genomic_DNA"/>
</dbReference>
<dbReference type="InterPro" id="IPR041698">
    <property type="entry name" value="Methyltransf_25"/>
</dbReference>
<feature type="compositionally biased region" description="Low complexity" evidence="1">
    <location>
        <begin position="11"/>
        <end position="22"/>
    </location>
</feature>
<keyword evidence="4" id="KW-1185">Reference proteome</keyword>
<evidence type="ECO:0000313" key="4">
    <source>
        <dbReference type="Proteomes" id="UP000229498"/>
    </source>
</evidence>
<dbReference type="PANTHER" id="PTHR44068">
    <property type="entry name" value="ZGC:194242"/>
    <property type="match status" value="1"/>
</dbReference>
<reference evidence="3 4" key="1">
    <citation type="submission" date="2017-11" db="EMBL/GenBank/DDBJ databases">
        <title>Draft genome sequence of Rhizobiales bacterium SY3-13.</title>
        <authorList>
            <person name="Sun C."/>
        </authorList>
    </citation>
    <scope>NUCLEOTIDE SEQUENCE [LARGE SCALE GENOMIC DNA]</scope>
    <source>
        <strain evidence="3 4">SY3-13</strain>
    </source>
</reference>
<name>A0A2M9FXB1_9PROT</name>
<dbReference type="InterPro" id="IPR029063">
    <property type="entry name" value="SAM-dependent_MTases_sf"/>
</dbReference>
<dbReference type="CDD" id="cd02440">
    <property type="entry name" value="AdoMet_MTases"/>
    <property type="match status" value="1"/>
</dbReference>
<dbReference type="Gene3D" id="3.40.50.150">
    <property type="entry name" value="Vaccinia Virus protein VP39"/>
    <property type="match status" value="1"/>
</dbReference>